<dbReference type="Pfam" id="PF05378">
    <property type="entry name" value="Hydant_A_N"/>
    <property type="match status" value="1"/>
</dbReference>
<dbReference type="Pfam" id="PF01968">
    <property type="entry name" value="Hydantoinase_A"/>
    <property type="match status" value="1"/>
</dbReference>
<dbReference type="InterPro" id="IPR002821">
    <property type="entry name" value="Hydantoinase_A"/>
</dbReference>
<name>A0ABS6H6D1_9PROT</name>
<reference evidence="4 5" key="1">
    <citation type="submission" date="2021-01" db="EMBL/GenBank/DDBJ databases">
        <title>Roseomonas sp. nov, a bacterium isolated from an oil production mixture in Yumen Oilfield.</title>
        <authorList>
            <person name="Wu D."/>
        </authorList>
    </citation>
    <scope>NUCLEOTIDE SEQUENCE [LARGE SCALE GENOMIC DNA]</scope>
    <source>
        <strain evidence="4 5">ROY-5-3</strain>
    </source>
</reference>
<comment type="caution">
    <text evidence="4">The sequence shown here is derived from an EMBL/GenBank/DDBJ whole genome shotgun (WGS) entry which is preliminary data.</text>
</comment>
<dbReference type="RefSeq" id="WP_216875358.1">
    <property type="nucleotide sequence ID" value="NZ_JAERQM010000003.1"/>
</dbReference>
<dbReference type="InterPro" id="IPR045079">
    <property type="entry name" value="Oxoprolinase-like"/>
</dbReference>
<feature type="region of interest" description="Disordered" evidence="1">
    <location>
        <begin position="89"/>
        <end position="115"/>
    </location>
</feature>
<evidence type="ECO:0000259" key="2">
    <source>
        <dbReference type="Pfam" id="PF01968"/>
    </source>
</evidence>
<proteinExistence type="predicted"/>
<dbReference type="InterPro" id="IPR008040">
    <property type="entry name" value="Hydant_A_N"/>
</dbReference>
<feature type="compositionally biased region" description="Pro residues" evidence="1">
    <location>
        <begin position="558"/>
        <end position="567"/>
    </location>
</feature>
<dbReference type="EMBL" id="JAERQM010000003">
    <property type="protein sequence ID" value="MBU8544250.1"/>
    <property type="molecule type" value="Genomic_DNA"/>
</dbReference>
<keyword evidence="5" id="KW-1185">Reference proteome</keyword>
<evidence type="ECO:0000313" key="5">
    <source>
        <dbReference type="Proteomes" id="UP000689967"/>
    </source>
</evidence>
<feature type="region of interest" description="Disordered" evidence="1">
    <location>
        <begin position="555"/>
        <end position="595"/>
    </location>
</feature>
<feature type="compositionally biased region" description="Basic and acidic residues" evidence="1">
    <location>
        <begin position="92"/>
        <end position="103"/>
    </location>
</feature>
<gene>
    <name evidence="4" type="ORF">JJQ90_11065</name>
</gene>
<evidence type="ECO:0000313" key="4">
    <source>
        <dbReference type="EMBL" id="MBU8544250.1"/>
    </source>
</evidence>
<dbReference type="PANTHER" id="PTHR11365">
    <property type="entry name" value="5-OXOPROLINASE RELATED"/>
    <property type="match status" value="1"/>
</dbReference>
<evidence type="ECO:0000259" key="3">
    <source>
        <dbReference type="Pfam" id="PF05378"/>
    </source>
</evidence>
<evidence type="ECO:0000256" key="1">
    <source>
        <dbReference type="SAM" id="MobiDB-lite"/>
    </source>
</evidence>
<accession>A0ABS6H6D1</accession>
<sequence length="608" mass="61646">MQGWSVAIDLGGDFSDLFASAPDGPPRMLKHPASTAPLAEAIGALLAEAGITQIAQLRIATTLATNALVSGRAGPVALVATRGFVDVPDLGRQSKRDPMDERPPPPTPPTLSPAALRMEVGGRIDATGAEVEPLDELEALRAQIAKLPANTPVAISLLFAPLNSAHELAVAEAIAAERPDLPLSLSHRVDPGLREFERTLATLADAALKPLLAGRFDGVLPAPWLLRAEGGLAPLAEALAQPLGLALSGPAAGARAVAFWAQGEDAIGLDMGGTTTEISLVRAGTPLTAREIGLGALRLRCPALDVESLAMGGGTTVTLDAGRLRFGTPARPACRGGSAATLTDAALLAGWLPGTAPGLALDAAAARTALVAALGTEQVAPVLELAEARVADALRRIALRRGLDPTRALLVAGGGAGPLHAAAIAARIGARRVLVPPAPGLLSAFGLALAPAAASLEAPCDLPLADIATLEPQAAAQAAALTTRLAAWVCPATPHHSLAMAYAGQSEPLTLAWTSGEPPEALAARFDAAHALLRGHAPGGARRILAQSCVAQAALGLPPTPPSPPPTRSRELPDGTMLQDGPDATLRIPPGWRATPRADGALLLEAAP</sequence>
<dbReference type="PANTHER" id="PTHR11365:SF23">
    <property type="entry name" value="HYPOTHETICAL 5-OXOPROLINASE (EUROFUNG)-RELATED"/>
    <property type="match status" value="1"/>
</dbReference>
<feature type="domain" description="Hydantoinase/oxoprolinase N-terminal" evidence="3">
    <location>
        <begin position="6"/>
        <end position="175"/>
    </location>
</feature>
<feature type="domain" description="Hydantoinase A/oxoprolinase" evidence="2">
    <location>
        <begin position="225"/>
        <end position="451"/>
    </location>
</feature>
<dbReference type="Proteomes" id="UP000689967">
    <property type="component" value="Unassembled WGS sequence"/>
</dbReference>
<organism evidence="4 5">
    <name type="scientific">Falsiroseomonas oleicola</name>
    <dbReference type="NCBI Taxonomy" id="2801474"/>
    <lineage>
        <taxon>Bacteria</taxon>
        <taxon>Pseudomonadati</taxon>
        <taxon>Pseudomonadota</taxon>
        <taxon>Alphaproteobacteria</taxon>
        <taxon>Acetobacterales</taxon>
        <taxon>Roseomonadaceae</taxon>
        <taxon>Falsiroseomonas</taxon>
    </lineage>
</organism>
<protein>
    <submittedName>
        <fullName evidence="4">Hydantoinase/oxoprolinase family protein</fullName>
    </submittedName>
</protein>